<dbReference type="PROSITE" id="PS50090">
    <property type="entry name" value="MYB_LIKE"/>
    <property type="match status" value="2"/>
</dbReference>
<name>A0A2T0FKI5_9ASCO</name>
<feature type="compositionally biased region" description="Low complexity" evidence="1">
    <location>
        <begin position="512"/>
        <end position="523"/>
    </location>
</feature>
<dbReference type="STRING" id="45607.A0A2T0FKI5"/>
<dbReference type="AlphaFoldDB" id="A0A2T0FKI5"/>
<feature type="compositionally biased region" description="Polar residues" evidence="1">
    <location>
        <begin position="347"/>
        <end position="360"/>
    </location>
</feature>
<feature type="domain" description="Myb-like" evidence="2">
    <location>
        <begin position="85"/>
        <end position="132"/>
    </location>
</feature>
<dbReference type="PANTHER" id="PTHR45614:SF25">
    <property type="entry name" value="MYB PROTEIN"/>
    <property type="match status" value="1"/>
</dbReference>
<dbReference type="PANTHER" id="PTHR45614">
    <property type="entry name" value="MYB PROTEIN-RELATED"/>
    <property type="match status" value="1"/>
</dbReference>
<feature type="region of interest" description="Disordered" evidence="1">
    <location>
        <begin position="146"/>
        <end position="196"/>
    </location>
</feature>
<dbReference type="GO" id="GO:0000978">
    <property type="term" value="F:RNA polymerase II cis-regulatory region sequence-specific DNA binding"/>
    <property type="evidence" value="ECO:0007669"/>
    <property type="project" value="TreeGrafter"/>
</dbReference>
<proteinExistence type="predicted"/>
<dbReference type="Proteomes" id="UP000238350">
    <property type="component" value="Unassembled WGS sequence"/>
</dbReference>
<gene>
    <name evidence="4" type="ORF">B9G98_03097</name>
</gene>
<accession>A0A2T0FKI5</accession>
<dbReference type="CDD" id="cd00167">
    <property type="entry name" value="SANT"/>
    <property type="match status" value="2"/>
</dbReference>
<feature type="domain" description="Myb-like" evidence="2">
    <location>
        <begin position="33"/>
        <end position="84"/>
    </location>
</feature>
<dbReference type="RefSeq" id="XP_024665422.1">
    <property type="nucleotide sequence ID" value="XM_024809654.1"/>
</dbReference>
<evidence type="ECO:0000313" key="5">
    <source>
        <dbReference type="Proteomes" id="UP000238350"/>
    </source>
</evidence>
<dbReference type="InterPro" id="IPR017930">
    <property type="entry name" value="Myb_dom"/>
</dbReference>
<protein>
    <submittedName>
        <fullName evidence="4">Myb-like DNA-binding protein myb-1</fullName>
    </submittedName>
</protein>
<dbReference type="InterPro" id="IPR050560">
    <property type="entry name" value="MYB_TF"/>
</dbReference>
<feature type="compositionally biased region" description="Polar residues" evidence="1">
    <location>
        <begin position="158"/>
        <end position="168"/>
    </location>
</feature>
<dbReference type="EMBL" id="NDIQ01000021">
    <property type="protein sequence ID" value="PRT55477.1"/>
    <property type="molecule type" value="Genomic_DNA"/>
</dbReference>
<feature type="region of interest" description="Disordered" evidence="1">
    <location>
        <begin position="402"/>
        <end position="435"/>
    </location>
</feature>
<dbReference type="InterPro" id="IPR001005">
    <property type="entry name" value="SANT/Myb"/>
</dbReference>
<dbReference type="OrthoDB" id="2143914at2759"/>
<dbReference type="Pfam" id="PF13921">
    <property type="entry name" value="Myb_DNA-bind_6"/>
    <property type="match status" value="1"/>
</dbReference>
<evidence type="ECO:0000259" key="2">
    <source>
        <dbReference type="PROSITE" id="PS50090"/>
    </source>
</evidence>
<dbReference type="GO" id="GO:0005634">
    <property type="term" value="C:nucleus"/>
    <property type="evidence" value="ECO:0007669"/>
    <property type="project" value="TreeGrafter"/>
</dbReference>
<evidence type="ECO:0000259" key="3">
    <source>
        <dbReference type="PROSITE" id="PS51294"/>
    </source>
</evidence>
<sequence>MGIRPIRVLWNRPDAPAPAELAATAEDEEEEEPPKLKRGPWSAEEDQRLLELVQQNRSLRWVKIAKLLGTRTSKQCRERYHQNLKPSLNHRPITEEEGKEITRLVGIYGKRWAAIARHLQGRSDNTIKNWWNAGANRRRLELNSQLAAPPGNGEARSADQSSIPNNNDQQPQPQPQPQQPQQQHQPQLPQQQQQYLQPHAPAVPSLYPMQMNYGYTNPGYQYYQVPGQHASTGFVPGSQFYQVSQQQPQQQQYMVAAGQYFNPENVARQQAGAGPIYMTMPGYSSQLMMPMQPQAAQVQMPAGMLSQSQAQVGTSPAAVPPLTKLAHTPQPAQAQVQPPGQPQASQSELSPGSQVVQTSPVRRISDALSPTQVPPEQRALESALGSDAQQKQPFGSLFKASYAESAQETDPQHHSPAVTVTKPAQILPGPMSLMGTSHAMRHRLSVDHSPYRRNSLEELSRRSFELSSRPSTPDSRRSSVLHSSEFQRKPSTSWAPPDSSRRHSAVPEMRQASPRSSSALPAADHLDTPPPPAGSGKAPLLAPPFSSGPPDPSDRSRRVSIANLMSD</sequence>
<dbReference type="InterPro" id="IPR009057">
    <property type="entry name" value="Homeodomain-like_sf"/>
</dbReference>
<keyword evidence="5" id="KW-1185">Reference proteome</keyword>
<organism evidence="4 5">
    <name type="scientific">Wickerhamiella sorbophila</name>
    <dbReference type="NCBI Taxonomy" id="45607"/>
    <lineage>
        <taxon>Eukaryota</taxon>
        <taxon>Fungi</taxon>
        <taxon>Dikarya</taxon>
        <taxon>Ascomycota</taxon>
        <taxon>Saccharomycotina</taxon>
        <taxon>Dipodascomycetes</taxon>
        <taxon>Dipodascales</taxon>
        <taxon>Trichomonascaceae</taxon>
        <taxon>Wickerhamiella</taxon>
    </lineage>
</organism>
<feature type="compositionally biased region" description="Low complexity" evidence="1">
    <location>
        <begin position="329"/>
        <end position="346"/>
    </location>
</feature>
<feature type="region of interest" description="Disordered" evidence="1">
    <location>
        <begin position="15"/>
        <end position="41"/>
    </location>
</feature>
<keyword evidence="4" id="KW-0238">DNA-binding</keyword>
<evidence type="ECO:0000256" key="1">
    <source>
        <dbReference type="SAM" id="MobiDB-lite"/>
    </source>
</evidence>
<dbReference type="GO" id="GO:0000981">
    <property type="term" value="F:DNA-binding transcription factor activity, RNA polymerase II-specific"/>
    <property type="evidence" value="ECO:0007669"/>
    <property type="project" value="TreeGrafter"/>
</dbReference>
<feature type="region of interest" description="Disordered" evidence="1">
    <location>
        <begin position="307"/>
        <end position="390"/>
    </location>
</feature>
<feature type="region of interest" description="Disordered" evidence="1">
    <location>
        <begin position="459"/>
        <end position="567"/>
    </location>
</feature>
<feature type="compositionally biased region" description="Low complexity" evidence="1">
    <location>
        <begin position="15"/>
        <end position="24"/>
    </location>
</feature>
<evidence type="ECO:0000313" key="4">
    <source>
        <dbReference type="EMBL" id="PRT55477.1"/>
    </source>
</evidence>
<dbReference type="SUPFAM" id="SSF46689">
    <property type="entry name" value="Homeodomain-like"/>
    <property type="match status" value="1"/>
</dbReference>
<comment type="caution">
    <text evidence="4">The sequence shown here is derived from an EMBL/GenBank/DDBJ whole genome shotgun (WGS) entry which is preliminary data.</text>
</comment>
<dbReference type="PROSITE" id="PS51294">
    <property type="entry name" value="HTH_MYB"/>
    <property type="match status" value="2"/>
</dbReference>
<dbReference type="Gene3D" id="1.10.10.60">
    <property type="entry name" value="Homeodomain-like"/>
    <property type="match status" value="2"/>
</dbReference>
<dbReference type="GO" id="GO:0000278">
    <property type="term" value="P:mitotic cell cycle"/>
    <property type="evidence" value="ECO:0007669"/>
    <property type="project" value="TreeGrafter"/>
</dbReference>
<dbReference type="GeneID" id="36516845"/>
<feature type="compositionally biased region" description="Polar residues" evidence="1">
    <location>
        <begin position="480"/>
        <end position="494"/>
    </location>
</feature>
<reference evidence="4 5" key="1">
    <citation type="submission" date="2017-04" db="EMBL/GenBank/DDBJ databases">
        <title>Genome sequencing of [Candida] sorbophila.</title>
        <authorList>
            <person name="Ahn J.O."/>
        </authorList>
    </citation>
    <scope>NUCLEOTIDE SEQUENCE [LARGE SCALE GENOMIC DNA]</scope>
    <source>
        <strain evidence="4 5">DS02</strain>
    </source>
</reference>
<feature type="domain" description="HTH myb-type" evidence="3">
    <location>
        <begin position="89"/>
        <end position="139"/>
    </location>
</feature>
<dbReference type="GO" id="GO:0045944">
    <property type="term" value="P:positive regulation of transcription by RNA polymerase II"/>
    <property type="evidence" value="ECO:0007669"/>
    <property type="project" value="TreeGrafter"/>
</dbReference>
<dbReference type="SMART" id="SM00717">
    <property type="entry name" value="SANT"/>
    <property type="match status" value="2"/>
</dbReference>
<feature type="domain" description="HTH myb-type" evidence="3">
    <location>
        <begin position="34"/>
        <end position="88"/>
    </location>
</feature>
<feature type="compositionally biased region" description="Low complexity" evidence="1">
    <location>
        <begin position="179"/>
        <end position="196"/>
    </location>
</feature>